<dbReference type="GO" id="GO:0030313">
    <property type="term" value="C:cell envelope"/>
    <property type="evidence" value="ECO:0007669"/>
    <property type="project" value="UniProtKB-SubCell"/>
</dbReference>
<feature type="region of interest" description="Disordered" evidence="5">
    <location>
        <begin position="29"/>
        <end position="52"/>
    </location>
</feature>
<feature type="signal peptide" evidence="6">
    <location>
        <begin position="1"/>
        <end position="22"/>
    </location>
</feature>
<feature type="domain" description="Solute-binding protein family 5" evidence="7">
    <location>
        <begin position="100"/>
        <end position="521"/>
    </location>
</feature>
<dbReference type="AlphaFoldDB" id="A0A512D5P0"/>
<evidence type="ECO:0000259" key="7">
    <source>
        <dbReference type="Pfam" id="PF00496"/>
    </source>
</evidence>
<evidence type="ECO:0000313" key="9">
    <source>
        <dbReference type="Proteomes" id="UP000321534"/>
    </source>
</evidence>
<evidence type="ECO:0000256" key="6">
    <source>
        <dbReference type="SAM" id="SignalP"/>
    </source>
</evidence>
<dbReference type="InterPro" id="IPR030678">
    <property type="entry name" value="Peptide/Ni-bd"/>
</dbReference>
<keyword evidence="9" id="KW-1185">Reference proteome</keyword>
<dbReference type="Pfam" id="PF00496">
    <property type="entry name" value="SBP_bac_5"/>
    <property type="match status" value="1"/>
</dbReference>
<proteinExistence type="inferred from homology"/>
<dbReference type="EMBL" id="BJYX01000026">
    <property type="protein sequence ID" value="GEO31781.1"/>
    <property type="molecule type" value="Genomic_DNA"/>
</dbReference>
<keyword evidence="3" id="KW-0813">Transport</keyword>
<protein>
    <recommendedName>
        <fullName evidence="7">Solute-binding protein family 5 domain-containing protein</fullName>
    </recommendedName>
</protein>
<evidence type="ECO:0000256" key="3">
    <source>
        <dbReference type="ARBA" id="ARBA00022448"/>
    </source>
</evidence>
<dbReference type="PANTHER" id="PTHR30290">
    <property type="entry name" value="PERIPLASMIC BINDING COMPONENT OF ABC TRANSPORTER"/>
    <property type="match status" value="1"/>
</dbReference>
<dbReference type="PIRSF" id="PIRSF002741">
    <property type="entry name" value="MppA"/>
    <property type="match status" value="1"/>
</dbReference>
<feature type="compositionally biased region" description="Gly residues" evidence="5">
    <location>
        <begin position="374"/>
        <end position="385"/>
    </location>
</feature>
<reference evidence="8 9" key="1">
    <citation type="submission" date="2019-07" db="EMBL/GenBank/DDBJ databases">
        <title>Whole genome shotgun sequence of Terrabacter aerolatus NBRC 106305.</title>
        <authorList>
            <person name="Hosoyama A."/>
            <person name="Uohara A."/>
            <person name="Ohji S."/>
            <person name="Ichikawa N."/>
        </authorList>
    </citation>
    <scope>NUCLEOTIDE SEQUENCE [LARGE SCALE GENOMIC DNA]</scope>
    <source>
        <strain evidence="8 9">NBRC 106305</strain>
    </source>
</reference>
<evidence type="ECO:0000256" key="1">
    <source>
        <dbReference type="ARBA" id="ARBA00004196"/>
    </source>
</evidence>
<comment type="subcellular location">
    <subcellularLocation>
        <location evidence="1">Cell envelope</location>
    </subcellularLocation>
</comment>
<dbReference type="PROSITE" id="PS51257">
    <property type="entry name" value="PROKAR_LIPOPROTEIN"/>
    <property type="match status" value="1"/>
</dbReference>
<dbReference type="GO" id="GO:0042597">
    <property type="term" value="C:periplasmic space"/>
    <property type="evidence" value="ECO:0007669"/>
    <property type="project" value="UniProtKB-ARBA"/>
</dbReference>
<dbReference type="GO" id="GO:1904680">
    <property type="term" value="F:peptide transmembrane transporter activity"/>
    <property type="evidence" value="ECO:0007669"/>
    <property type="project" value="TreeGrafter"/>
</dbReference>
<dbReference type="PANTHER" id="PTHR30290:SF10">
    <property type="entry name" value="PERIPLASMIC OLIGOPEPTIDE-BINDING PROTEIN-RELATED"/>
    <property type="match status" value="1"/>
</dbReference>
<dbReference type="GO" id="GO:0043190">
    <property type="term" value="C:ATP-binding cassette (ABC) transporter complex"/>
    <property type="evidence" value="ECO:0007669"/>
    <property type="project" value="InterPro"/>
</dbReference>
<keyword evidence="4 6" id="KW-0732">Signal</keyword>
<evidence type="ECO:0000313" key="8">
    <source>
        <dbReference type="EMBL" id="GEO31781.1"/>
    </source>
</evidence>
<evidence type="ECO:0000256" key="2">
    <source>
        <dbReference type="ARBA" id="ARBA00005695"/>
    </source>
</evidence>
<feature type="region of interest" description="Disordered" evidence="5">
    <location>
        <begin position="363"/>
        <end position="422"/>
    </location>
</feature>
<feature type="compositionally biased region" description="Low complexity" evidence="5">
    <location>
        <begin position="398"/>
        <end position="422"/>
    </location>
</feature>
<evidence type="ECO:0000256" key="4">
    <source>
        <dbReference type="ARBA" id="ARBA00022729"/>
    </source>
</evidence>
<dbReference type="Proteomes" id="UP000321534">
    <property type="component" value="Unassembled WGS sequence"/>
</dbReference>
<accession>A0A512D5P0</accession>
<dbReference type="InterPro" id="IPR000914">
    <property type="entry name" value="SBP_5_dom"/>
</dbReference>
<dbReference type="OrthoDB" id="9046151at2"/>
<dbReference type="Gene3D" id="3.40.190.10">
    <property type="entry name" value="Periplasmic binding protein-like II"/>
    <property type="match status" value="1"/>
</dbReference>
<name>A0A512D5P0_9MICO</name>
<comment type="caution">
    <text evidence="8">The sequence shown here is derived from an EMBL/GenBank/DDBJ whole genome shotgun (WGS) entry which is preliminary data.</text>
</comment>
<dbReference type="GO" id="GO:0015833">
    <property type="term" value="P:peptide transport"/>
    <property type="evidence" value="ECO:0007669"/>
    <property type="project" value="TreeGrafter"/>
</dbReference>
<evidence type="ECO:0000256" key="5">
    <source>
        <dbReference type="SAM" id="MobiDB-lite"/>
    </source>
</evidence>
<dbReference type="RefSeq" id="WP_147068159.1">
    <property type="nucleotide sequence ID" value="NZ_BAAARO010000001.1"/>
</dbReference>
<gene>
    <name evidence="8" type="ORF">TAE01_35910</name>
</gene>
<organism evidence="8 9">
    <name type="scientific">Terrabacter aerolatus</name>
    <dbReference type="NCBI Taxonomy" id="422442"/>
    <lineage>
        <taxon>Bacteria</taxon>
        <taxon>Bacillati</taxon>
        <taxon>Actinomycetota</taxon>
        <taxon>Actinomycetes</taxon>
        <taxon>Micrococcales</taxon>
        <taxon>Intrasporangiaceae</taxon>
        <taxon>Terrabacter</taxon>
    </lineage>
</organism>
<comment type="similarity">
    <text evidence="2">Belongs to the bacterial solute-binding protein 5 family.</text>
</comment>
<dbReference type="SUPFAM" id="SSF53850">
    <property type="entry name" value="Periplasmic binding protein-like II"/>
    <property type="match status" value="1"/>
</dbReference>
<dbReference type="Gene3D" id="3.10.105.10">
    <property type="entry name" value="Dipeptide-binding Protein, Domain 3"/>
    <property type="match status" value="1"/>
</dbReference>
<dbReference type="InterPro" id="IPR039424">
    <property type="entry name" value="SBP_5"/>
</dbReference>
<sequence>MRRRLVRPTVVAAVGVLALATAACTTGATDASTPVATDGTTPGVATTGPTPTTPAAPLVVGAVFDHSTLDPTRQFDRSGALLTHSLYETLTTLDPDDPTKVVPGMAEYTLSPEGRWLTLRLRKGLVFSDGTPVTTDDVIFSLERAKGLTGPAASIIGTVSTTKVDDRTFTLSSTGSNFALPAILANPAFGILNSAAVKAHGGTIGPGDTAGGYLSQHSAGSGPYVIESVRGSSEVRLKANPLWTGARPAFPEIVLRNLDARSQLAELRAGRIDIALDLSPNQAEGVDAGTQTSAVTVTTMRSSSLVYLTLGRDKTLNAWTANPDFEESVRRGLDREALSRVAEGSTPAAGLIPAGIVGALEDLAPTPTPSATGGAAGTGGTGATGTPGPATSPPTSPPSSTATPTTPGPSMTTGANGIPTPVVTLPLVPARDLEAARAALRRSGYRGQPIPLSYAADLPIQGIPTTALATAVRSQLAQVGIKVQLNPAPAAQAIAAYRSGRTAFSLWSWSPDYPDPENYLAFAPGELVGSRAGWARGTDQVIDDLTDAARSSVGDNRAGAYAAWQLAMNERSPFVPLLQPSTRFASGDRVTAVPGNPVWTLDLARIR</sequence>
<feature type="chain" id="PRO_5039187503" description="Solute-binding protein family 5 domain-containing protein" evidence="6">
    <location>
        <begin position="23"/>
        <end position="607"/>
    </location>
</feature>